<organism evidence="1 2">
    <name type="scientific">Solidesulfovibrio fructosivorans JJ]</name>
    <dbReference type="NCBI Taxonomy" id="596151"/>
    <lineage>
        <taxon>Bacteria</taxon>
        <taxon>Pseudomonadati</taxon>
        <taxon>Thermodesulfobacteriota</taxon>
        <taxon>Desulfovibrionia</taxon>
        <taxon>Desulfovibrionales</taxon>
        <taxon>Desulfovibrionaceae</taxon>
        <taxon>Solidesulfovibrio</taxon>
    </lineage>
</organism>
<comment type="caution">
    <text evidence="1">The sequence shown here is derived from an EMBL/GenBank/DDBJ whole genome shotgun (WGS) entry which is preliminary data.</text>
</comment>
<evidence type="ECO:0000313" key="1">
    <source>
        <dbReference type="EMBL" id="EFL52997.1"/>
    </source>
</evidence>
<sequence length="365" mass="37107">MARSFADYRPRSGIEWTKTIPFGRRIFDFYPSQGDLVVPAAGLTIPNTEDGPITISRYRRLEINGPFTKQKRDRGWCVLCDDLILGAGARPNMAGKGAAGSPKWAVQDIAIPRAITLSGHRTQYDDFAAWLRENCYAIFDPSLFACPLPGTGDVTANYKDWPASGPVIVSAAGCGSTTARVYGGCHGYGSAIGVNGPTGYAGVNAPGGGGGGGNILQPATNAQGDGNSATVGTTGSAALPWSGGIRGLQGVYTNYTGSSYPFSTSTGDRDGDPYSTIASSRPGGILIVLVRNSVTAIAGHLLSANATTDGVVAAGHGAGRVFLGYGGALTGTLNMAATGGAAGAYCGHGGAGAVTAKTLAEMGWA</sequence>
<dbReference type="OrthoDB" id="5460664at2"/>
<evidence type="ECO:0000313" key="2">
    <source>
        <dbReference type="Proteomes" id="UP000006250"/>
    </source>
</evidence>
<proteinExistence type="predicted"/>
<name>E1JQZ6_SOLFR</name>
<protein>
    <submittedName>
        <fullName evidence="1">Uncharacterized protein</fullName>
    </submittedName>
</protein>
<keyword evidence="2" id="KW-1185">Reference proteome</keyword>
<dbReference type="STRING" id="596151.DesfrDRAFT_0045"/>
<accession>E1JQZ6</accession>
<dbReference type="RefSeq" id="WP_005989971.1">
    <property type="nucleotide sequence ID" value="NZ_AECZ01000001.1"/>
</dbReference>
<dbReference type="EMBL" id="AECZ01000001">
    <property type="protein sequence ID" value="EFL52997.1"/>
    <property type="molecule type" value="Genomic_DNA"/>
</dbReference>
<gene>
    <name evidence="1" type="ORF">DesfrDRAFT_0045</name>
</gene>
<dbReference type="AlphaFoldDB" id="E1JQZ6"/>
<reference evidence="1 2" key="1">
    <citation type="submission" date="2010-08" db="EMBL/GenBank/DDBJ databases">
        <title>The draft genome of Desulfovibrio fructosovorans JJ.</title>
        <authorList>
            <consortium name="US DOE Joint Genome Institute (JGI-PGF)"/>
            <person name="Lucas S."/>
            <person name="Copeland A."/>
            <person name="Lapidus A."/>
            <person name="Cheng J.-F."/>
            <person name="Bruce D."/>
            <person name="Goodwin L."/>
            <person name="Pitluck S."/>
            <person name="Land M.L."/>
            <person name="Hauser L."/>
            <person name="Chang Y.-J."/>
            <person name="Jeffries C."/>
            <person name="Wall J.D."/>
            <person name="Stahl D.A."/>
            <person name="Arkin A.P."/>
            <person name="Dehal P."/>
            <person name="Stolyar S.M."/>
            <person name="Hazen T.C."/>
            <person name="Woyke T.J."/>
        </authorList>
    </citation>
    <scope>NUCLEOTIDE SEQUENCE [LARGE SCALE GENOMIC DNA]</scope>
    <source>
        <strain evidence="1 2">JJ</strain>
    </source>
</reference>
<dbReference type="Proteomes" id="UP000006250">
    <property type="component" value="Unassembled WGS sequence"/>
</dbReference>